<accession>A0A1I0BCP3</accession>
<dbReference type="EMBL" id="FOIF01000037">
    <property type="protein sequence ID" value="SET04584.1"/>
    <property type="molecule type" value="Genomic_DNA"/>
</dbReference>
<dbReference type="Proteomes" id="UP000243819">
    <property type="component" value="Unassembled WGS sequence"/>
</dbReference>
<dbReference type="InterPro" id="IPR001296">
    <property type="entry name" value="Glyco_trans_1"/>
</dbReference>
<keyword evidence="5" id="KW-1185">Reference proteome</keyword>
<dbReference type="GO" id="GO:0009103">
    <property type="term" value="P:lipopolysaccharide biosynthetic process"/>
    <property type="evidence" value="ECO:0007669"/>
    <property type="project" value="TreeGrafter"/>
</dbReference>
<dbReference type="Pfam" id="PF00534">
    <property type="entry name" value="Glycos_transf_1"/>
    <property type="match status" value="1"/>
</dbReference>
<evidence type="ECO:0000259" key="2">
    <source>
        <dbReference type="Pfam" id="PF00534"/>
    </source>
</evidence>
<dbReference type="PANTHER" id="PTHR46401:SF2">
    <property type="entry name" value="GLYCOSYLTRANSFERASE WBBK-RELATED"/>
    <property type="match status" value="1"/>
</dbReference>
<sequence>MKKIKMIVTNSFHPDIRVYKEAKYLTLKGFDVEILCWDRQNEFKNKEVEIIDSIKIKRFFPFAKYGTGYKQIIPFIKFIKECKNYLKNKEFDYLHCHDLDGIIVGYFCKSINCKLIFDMHEFYEVNGKKQKIRYIIRFLVNYFQSKSDNIIYVNEMQKKVVRNKNIKKLIYLPNYPDKYNYIECQKTESDKLRISYIGAVRQYNELKNLMDACKEMSDVEILIHGAGVAYESLKNIEKKYNNVRITGKYHFTQSAKLYSKTDLLYALYPTNSLQYRISYPVKFFEAIITKTPIIVNSGTVLENFIKEHDIGFAVDGSNFEEIRNLVMYINENRYILKQKIKNLEKIQYNYSWEEVVKNLDKIYT</sequence>
<reference evidence="5" key="1">
    <citation type="submission" date="2016-10" db="EMBL/GenBank/DDBJ databases">
        <authorList>
            <person name="Varghese N."/>
            <person name="Submissions S."/>
        </authorList>
    </citation>
    <scope>NUCLEOTIDE SEQUENCE [LARGE SCALE GENOMIC DNA]</scope>
    <source>
        <strain evidence="5">DSM 13577</strain>
    </source>
</reference>
<evidence type="ECO:0000259" key="3">
    <source>
        <dbReference type="Pfam" id="PF13439"/>
    </source>
</evidence>
<proteinExistence type="predicted"/>
<keyword evidence="1 4" id="KW-0808">Transferase</keyword>
<feature type="domain" description="Glycosyltransferase subfamily 4-like N-terminal" evidence="3">
    <location>
        <begin position="18"/>
        <end position="167"/>
    </location>
</feature>
<dbReference type="SUPFAM" id="SSF53756">
    <property type="entry name" value="UDP-Glycosyltransferase/glycogen phosphorylase"/>
    <property type="match status" value="1"/>
</dbReference>
<dbReference type="STRING" id="1120990.SAMN03080614_10372"/>
<organism evidence="4 5">
    <name type="scientific">Anaerobranca gottschalkii DSM 13577</name>
    <dbReference type="NCBI Taxonomy" id="1120990"/>
    <lineage>
        <taxon>Bacteria</taxon>
        <taxon>Bacillati</taxon>
        <taxon>Bacillota</taxon>
        <taxon>Clostridia</taxon>
        <taxon>Eubacteriales</taxon>
        <taxon>Proteinivoracaceae</taxon>
        <taxon>Anaerobranca</taxon>
    </lineage>
</organism>
<dbReference type="RefSeq" id="WP_091351083.1">
    <property type="nucleotide sequence ID" value="NZ_FOIF01000037.1"/>
</dbReference>
<dbReference type="PANTHER" id="PTHR46401">
    <property type="entry name" value="GLYCOSYLTRANSFERASE WBBK-RELATED"/>
    <property type="match status" value="1"/>
</dbReference>
<dbReference type="InterPro" id="IPR028098">
    <property type="entry name" value="Glyco_trans_4-like_N"/>
</dbReference>
<evidence type="ECO:0000313" key="5">
    <source>
        <dbReference type="Proteomes" id="UP000243819"/>
    </source>
</evidence>
<protein>
    <submittedName>
        <fullName evidence="4">Glycosyltransferase involved in cell wall bisynthesis</fullName>
    </submittedName>
</protein>
<gene>
    <name evidence="4" type="ORF">SAMN03080614_10372</name>
</gene>
<dbReference type="OrthoDB" id="2052976at2"/>
<dbReference type="GO" id="GO:0016757">
    <property type="term" value="F:glycosyltransferase activity"/>
    <property type="evidence" value="ECO:0007669"/>
    <property type="project" value="InterPro"/>
</dbReference>
<dbReference type="AlphaFoldDB" id="A0A1I0BCP3"/>
<name>A0A1I0BCP3_9FIRM</name>
<dbReference type="Gene3D" id="3.40.50.2000">
    <property type="entry name" value="Glycogen Phosphorylase B"/>
    <property type="match status" value="2"/>
</dbReference>
<evidence type="ECO:0000256" key="1">
    <source>
        <dbReference type="ARBA" id="ARBA00022679"/>
    </source>
</evidence>
<evidence type="ECO:0000313" key="4">
    <source>
        <dbReference type="EMBL" id="SET04584.1"/>
    </source>
</evidence>
<dbReference type="Pfam" id="PF13439">
    <property type="entry name" value="Glyco_transf_4"/>
    <property type="match status" value="1"/>
</dbReference>
<feature type="domain" description="Glycosyl transferase family 1" evidence="2">
    <location>
        <begin position="187"/>
        <end position="340"/>
    </location>
</feature>